<gene>
    <name evidence="2" type="ORF">FN846DRAFT_889929</name>
</gene>
<evidence type="ECO:0000313" key="3">
    <source>
        <dbReference type="Proteomes" id="UP000326924"/>
    </source>
</evidence>
<evidence type="ECO:0000313" key="2">
    <source>
        <dbReference type="EMBL" id="KAA8907216.1"/>
    </source>
</evidence>
<dbReference type="Proteomes" id="UP000326924">
    <property type="component" value="Unassembled WGS sequence"/>
</dbReference>
<dbReference type="AlphaFoldDB" id="A0A5J5EY73"/>
<keyword evidence="3" id="KW-1185">Reference proteome</keyword>
<protein>
    <submittedName>
        <fullName evidence="2">Uncharacterized protein</fullName>
    </submittedName>
</protein>
<name>A0A5J5EY73_9PEZI</name>
<organism evidence="2 3">
    <name type="scientific">Sphaerosporella brunnea</name>
    <dbReference type="NCBI Taxonomy" id="1250544"/>
    <lineage>
        <taxon>Eukaryota</taxon>
        <taxon>Fungi</taxon>
        <taxon>Dikarya</taxon>
        <taxon>Ascomycota</taxon>
        <taxon>Pezizomycotina</taxon>
        <taxon>Pezizomycetes</taxon>
        <taxon>Pezizales</taxon>
        <taxon>Pyronemataceae</taxon>
        <taxon>Sphaerosporella</taxon>
    </lineage>
</organism>
<reference evidence="2 3" key="1">
    <citation type="submission" date="2019-09" db="EMBL/GenBank/DDBJ databases">
        <title>Draft genome of the ectomycorrhizal ascomycete Sphaerosporella brunnea.</title>
        <authorList>
            <consortium name="DOE Joint Genome Institute"/>
            <person name="Benucci G.M."/>
            <person name="Marozzi G."/>
            <person name="Antonielli L."/>
            <person name="Sanchez S."/>
            <person name="Marco P."/>
            <person name="Wang X."/>
            <person name="Falini L.B."/>
            <person name="Barry K."/>
            <person name="Haridas S."/>
            <person name="Lipzen A."/>
            <person name="Labutti K."/>
            <person name="Grigoriev I.V."/>
            <person name="Murat C."/>
            <person name="Martin F."/>
            <person name="Albertini E."/>
            <person name="Donnini D."/>
            <person name="Bonito G."/>
        </authorList>
    </citation>
    <scope>NUCLEOTIDE SEQUENCE [LARGE SCALE GENOMIC DNA]</scope>
    <source>
        <strain evidence="2 3">Sb_GMNB300</strain>
    </source>
</reference>
<proteinExistence type="predicted"/>
<evidence type="ECO:0000256" key="1">
    <source>
        <dbReference type="SAM" id="MobiDB-lite"/>
    </source>
</evidence>
<feature type="region of interest" description="Disordered" evidence="1">
    <location>
        <begin position="141"/>
        <end position="173"/>
    </location>
</feature>
<accession>A0A5J5EY73</accession>
<comment type="caution">
    <text evidence="2">The sequence shown here is derived from an EMBL/GenBank/DDBJ whole genome shotgun (WGS) entry which is preliminary data.</text>
</comment>
<dbReference type="InParanoid" id="A0A5J5EY73"/>
<sequence>MLHVRYEGYGSPSYHIVGKPKAKEGLRKSYLPHMQRRATRDFGGCAQYSQGRCRVNHAYEETVKTARAIGALPRRSSPLPWVARRGARDRIGEKEDQVKSATHLQIRVNSISPGLAWGAWMQRTTQLSETEEKHAKYVVAREQERHQSADDTSSSIRLPEFKSAATTTSHKDTAKPKVTASTWCLCGRGFGSERGAGGGDLAVTITQDDFGPGANIQRPGQCRLELIPGTSRASPPPNRCICLCPAI</sequence>
<dbReference type="EMBL" id="VXIS01000081">
    <property type="protein sequence ID" value="KAA8907216.1"/>
    <property type="molecule type" value="Genomic_DNA"/>
</dbReference>